<keyword evidence="2" id="KW-1185">Reference proteome</keyword>
<reference evidence="1 2" key="1">
    <citation type="submission" date="2019-03" db="EMBL/GenBank/DDBJ databases">
        <title>First draft genome of Liparis tanakae, snailfish: a comprehensive survey of snailfish specific genes.</title>
        <authorList>
            <person name="Kim W."/>
            <person name="Song I."/>
            <person name="Jeong J.-H."/>
            <person name="Kim D."/>
            <person name="Kim S."/>
            <person name="Ryu S."/>
            <person name="Song J.Y."/>
            <person name="Lee S.K."/>
        </authorList>
    </citation>
    <scope>NUCLEOTIDE SEQUENCE [LARGE SCALE GENOMIC DNA]</scope>
    <source>
        <tissue evidence="1">Muscle</tissue>
    </source>
</reference>
<proteinExistence type="predicted"/>
<accession>A0A4Z2FI99</accession>
<comment type="caution">
    <text evidence="1">The sequence shown here is derived from an EMBL/GenBank/DDBJ whole genome shotgun (WGS) entry which is preliminary data.</text>
</comment>
<organism evidence="1 2">
    <name type="scientific">Liparis tanakae</name>
    <name type="common">Tanaka's snailfish</name>
    <dbReference type="NCBI Taxonomy" id="230148"/>
    <lineage>
        <taxon>Eukaryota</taxon>
        <taxon>Metazoa</taxon>
        <taxon>Chordata</taxon>
        <taxon>Craniata</taxon>
        <taxon>Vertebrata</taxon>
        <taxon>Euteleostomi</taxon>
        <taxon>Actinopterygii</taxon>
        <taxon>Neopterygii</taxon>
        <taxon>Teleostei</taxon>
        <taxon>Neoteleostei</taxon>
        <taxon>Acanthomorphata</taxon>
        <taxon>Eupercaria</taxon>
        <taxon>Perciformes</taxon>
        <taxon>Cottioidei</taxon>
        <taxon>Cottales</taxon>
        <taxon>Liparidae</taxon>
        <taxon>Liparis</taxon>
    </lineage>
</organism>
<gene>
    <name evidence="1" type="ORF">EYF80_048918</name>
</gene>
<sequence>MSSSPVRGILFAPVERTAQQKCLVLATRWQKNTALSLGVSLLLSSRHEAARASPLEEASPLNQSNGEAECLQQLSASAVSSSRHGFSS</sequence>
<evidence type="ECO:0000313" key="1">
    <source>
        <dbReference type="EMBL" id="TNN40926.1"/>
    </source>
</evidence>
<name>A0A4Z2FI99_9TELE</name>
<dbReference type="EMBL" id="SRLO01001148">
    <property type="protein sequence ID" value="TNN40926.1"/>
    <property type="molecule type" value="Genomic_DNA"/>
</dbReference>
<evidence type="ECO:0000313" key="2">
    <source>
        <dbReference type="Proteomes" id="UP000314294"/>
    </source>
</evidence>
<dbReference type="AlphaFoldDB" id="A0A4Z2FI99"/>
<protein>
    <submittedName>
        <fullName evidence="1">Uncharacterized protein</fullName>
    </submittedName>
</protein>
<dbReference type="Proteomes" id="UP000314294">
    <property type="component" value="Unassembled WGS sequence"/>
</dbReference>